<dbReference type="Proteomes" id="UP001497522">
    <property type="component" value="Chromosome 18"/>
</dbReference>
<gene>
    <name evidence="1" type="ORF">CSSPJE1EN2_LOCUS11410</name>
</gene>
<dbReference type="EMBL" id="OZ023719">
    <property type="protein sequence ID" value="CAK9868451.1"/>
    <property type="molecule type" value="Genomic_DNA"/>
</dbReference>
<reference evidence="1" key="1">
    <citation type="submission" date="2024-03" db="EMBL/GenBank/DDBJ databases">
        <authorList>
            <consortium name="ELIXIR-Norway"/>
            <consortium name="Elixir Norway"/>
        </authorList>
    </citation>
    <scope>NUCLEOTIDE SEQUENCE</scope>
</reference>
<evidence type="ECO:0000313" key="2">
    <source>
        <dbReference type="Proteomes" id="UP001497522"/>
    </source>
</evidence>
<evidence type="ECO:0000313" key="1">
    <source>
        <dbReference type="EMBL" id="CAK9868451.1"/>
    </source>
</evidence>
<name>A0ABP1B0P1_9BRYO</name>
<organism evidence="1 2">
    <name type="scientific">Sphagnum jensenii</name>
    <dbReference type="NCBI Taxonomy" id="128206"/>
    <lineage>
        <taxon>Eukaryota</taxon>
        <taxon>Viridiplantae</taxon>
        <taxon>Streptophyta</taxon>
        <taxon>Embryophyta</taxon>
        <taxon>Bryophyta</taxon>
        <taxon>Sphagnophytina</taxon>
        <taxon>Sphagnopsida</taxon>
        <taxon>Sphagnales</taxon>
        <taxon>Sphagnaceae</taxon>
        <taxon>Sphagnum</taxon>
    </lineage>
</organism>
<keyword evidence="2" id="KW-1185">Reference proteome</keyword>
<accession>A0ABP1B0P1</accession>
<sequence>MRTHGRSQFARIFRVADHEPNASGNFDSKVLLLHPRRVCFWIEGGRHVIASQLVRTEIGIDRSVRKAVGSSRDVPPRPRTKRRKMNWKNVRDRRSRRLSGGAKICKAPKAQERICIGARRSVHLPVFDKQSELSAIPRRDHVHSQAVTVCEDRPPRRPRAECFRQLRLKSAPAPAYGRSA</sequence>
<protein>
    <submittedName>
        <fullName evidence="1">Uncharacterized protein</fullName>
    </submittedName>
</protein>
<proteinExistence type="predicted"/>